<dbReference type="EMBL" id="KZ805337">
    <property type="protein sequence ID" value="PVI02884.1"/>
    <property type="molecule type" value="Genomic_DNA"/>
</dbReference>
<accession>A0A2V1DZS7</accession>
<keyword evidence="1" id="KW-0472">Membrane</keyword>
<proteinExistence type="predicted"/>
<evidence type="ECO:0000313" key="2">
    <source>
        <dbReference type="EMBL" id="PVI02884.1"/>
    </source>
</evidence>
<protein>
    <submittedName>
        <fullName evidence="2">Uncharacterized protein</fullName>
    </submittedName>
</protein>
<keyword evidence="3" id="KW-1185">Reference proteome</keyword>
<evidence type="ECO:0000256" key="1">
    <source>
        <dbReference type="SAM" id="Phobius"/>
    </source>
</evidence>
<dbReference type="AlphaFoldDB" id="A0A2V1DZS7"/>
<name>A0A2V1DZS7_9PLEO</name>
<feature type="transmembrane region" description="Helical" evidence="1">
    <location>
        <begin position="43"/>
        <end position="68"/>
    </location>
</feature>
<keyword evidence="1" id="KW-1133">Transmembrane helix</keyword>
<keyword evidence="1" id="KW-0812">Transmembrane</keyword>
<dbReference type="Proteomes" id="UP000244855">
    <property type="component" value="Unassembled WGS sequence"/>
</dbReference>
<gene>
    <name evidence="2" type="ORF">DM02DRAFT_273140</name>
</gene>
<evidence type="ECO:0000313" key="3">
    <source>
        <dbReference type="Proteomes" id="UP000244855"/>
    </source>
</evidence>
<reference evidence="2 3" key="1">
    <citation type="journal article" date="2018" name="Sci. Rep.">
        <title>Comparative genomics provides insights into the lifestyle and reveals functional heterogeneity of dark septate endophytic fungi.</title>
        <authorList>
            <person name="Knapp D.G."/>
            <person name="Nemeth J.B."/>
            <person name="Barry K."/>
            <person name="Hainaut M."/>
            <person name="Henrissat B."/>
            <person name="Johnson J."/>
            <person name="Kuo A."/>
            <person name="Lim J.H.P."/>
            <person name="Lipzen A."/>
            <person name="Nolan M."/>
            <person name="Ohm R.A."/>
            <person name="Tamas L."/>
            <person name="Grigoriev I.V."/>
            <person name="Spatafora J.W."/>
            <person name="Nagy L.G."/>
            <person name="Kovacs G.M."/>
        </authorList>
    </citation>
    <scope>NUCLEOTIDE SEQUENCE [LARGE SCALE GENOMIC DNA]</scope>
    <source>
        <strain evidence="2 3">DSE2036</strain>
    </source>
</reference>
<organism evidence="2 3">
    <name type="scientific">Periconia macrospinosa</name>
    <dbReference type="NCBI Taxonomy" id="97972"/>
    <lineage>
        <taxon>Eukaryota</taxon>
        <taxon>Fungi</taxon>
        <taxon>Dikarya</taxon>
        <taxon>Ascomycota</taxon>
        <taxon>Pezizomycotina</taxon>
        <taxon>Dothideomycetes</taxon>
        <taxon>Pleosporomycetidae</taxon>
        <taxon>Pleosporales</taxon>
        <taxon>Massarineae</taxon>
        <taxon>Periconiaceae</taxon>
        <taxon>Periconia</taxon>
    </lineage>
</organism>
<sequence>MARISMDIKIWVSLFSFLLWVSRFLSRLHWLLATDFFLYDTQLQGFGTTRMCVCGRWTILSFPFLLAFTRRSW</sequence>